<accession>A0ABQ2K4T4</accession>
<dbReference type="EMBL" id="BMNE01000001">
    <property type="protein sequence ID" value="GGN65836.1"/>
    <property type="molecule type" value="Genomic_DNA"/>
</dbReference>
<dbReference type="RefSeq" id="WP_189022458.1">
    <property type="nucleotide sequence ID" value="NZ_BMNE01000001.1"/>
</dbReference>
<sequence length="202" mass="21728">MSYSSWYAVAEGGLEPLQRSLIDIEAETKHQRSYNPDIIPGLVQTLAYARAILTKCSAVLELPDDSEATAGVRLQRQAVLDSPGHLFHLLIGEAALRRTVGSHAVMVTQIRQLADILTARDNVEIGIIPLDAEFLAPADNFVIHDTSGVDIEAVTGSIETTGEDEVALALRTFDLLASQAVYGEHAHALLDRALAEHVGPGI</sequence>
<evidence type="ECO:0000313" key="2">
    <source>
        <dbReference type="EMBL" id="GGN65836.1"/>
    </source>
</evidence>
<keyword evidence="3" id="KW-1185">Reference proteome</keyword>
<evidence type="ECO:0000259" key="1">
    <source>
        <dbReference type="Pfam" id="PF19054"/>
    </source>
</evidence>
<comment type="caution">
    <text evidence="2">The sequence shown here is derived from an EMBL/GenBank/DDBJ whole genome shotgun (WGS) entry which is preliminary data.</text>
</comment>
<reference evidence="3" key="1">
    <citation type="journal article" date="2019" name="Int. J. Syst. Evol. Microbiol.">
        <title>The Global Catalogue of Microorganisms (GCM) 10K type strain sequencing project: providing services to taxonomists for standard genome sequencing and annotation.</title>
        <authorList>
            <consortium name="The Broad Institute Genomics Platform"/>
            <consortium name="The Broad Institute Genome Sequencing Center for Infectious Disease"/>
            <person name="Wu L."/>
            <person name="Ma J."/>
        </authorList>
    </citation>
    <scope>NUCLEOTIDE SEQUENCE [LARGE SCALE GENOMIC DNA]</scope>
    <source>
        <strain evidence="3">CGMCC 4.7329</strain>
    </source>
</reference>
<organism evidence="2 3">
    <name type="scientific">Nocardia rhizosphaerihabitans</name>
    <dbReference type="NCBI Taxonomy" id="1691570"/>
    <lineage>
        <taxon>Bacteria</taxon>
        <taxon>Bacillati</taxon>
        <taxon>Actinomycetota</taxon>
        <taxon>Actinomycetes</taxon>
        <taxon>Mycobacteriales</taxon>
        <taxon>Nocardiaceae</taxon>
        <taxon>Nocardia</taxon>
    </lineage>
</organism>
<feature type="domain" description="DUF5753" evidence="1">
    <location>
        <begin position="18"/>
        <end position="192"/>
    </location>
</feature>
<dbReference type="InterPro" id="IPR043917">
    <property type="entry name" value="DUF5753"/>
</dbReference>
<protein>
    <recommendedName>
        <fullName evidence="1">DUF5753 domain-containing protein</fullName>
    </recommendedName>
</protein>
<dbReference type="Pfam" id="PF19054">
    <property type="entry name" value="DUF5753"/>
    <property type="match status" value="1"/>
</dbReference>
<proteinExistence type="predicted"/>
<gene>
    <name evidence="2" type="ORF">GCM10011610_00100</name>
</gene>
<evidence type="ECO:0000313" key="3">
    <source>
        <dbReference type="Proteomes" id="UP000658127"/>
    </source>
</evidence>
<dbReference type="Proteomes" id="UP000658127">
    <property type="component" value="Unassembled WGS sequence"/>
</dbReference>
<name>A0ABQ2K4T4_9NOCA</name>